<reference evidence="3" key="1">
    <citation type="submission" date="2021-06" db="EMBL/GenBank/DDBJ databases">
        <title>Genome Sequence of Mortierella hyaline Strain SCG-10, a Cold-Adapted, Nitrate-Reducing Fungus Isolated from Soil in Minnesota, USA.</title>
        <authorList>
            <person name="Aldossari N."/>
        </authorList>
    </citation>
    <scope>NUCLEOTIDE SEQUENCE</scope>
    <source>
        <strain evidence="3">SCG-10</strain>
    </source>
</reference>
<dbReference type="PANTHER" id="PTHR11102">
    <property type="entry name" value="SEL-1-LIKE PROTEIN"/>
    <property type="match status" value="1"/>
</dbReference>
<dbReference type="EMBL" id="JAHRHY010000002">
    <property type="protein sequence ID" value="KAG9071625.1"/>
    <property type="molecule type" value="Genomic_DNA"/>
</dbReference>
<dbReference type="SMART" id="SM00671">
    <property type="entry name" value="SEL1"/>
    <property type="match status" value="5"/>
</dbReference>
<accession>A0A9P7Y293</accession>
<evidence type="ECO:0008006" key="5">
    <source>
        <dbReference type="Google" id="ProtNLM"/>
    </source>
</evidence>
<comment type="similarity">
    <text evidence="1">Belongs to the sel-1 family.</text>
</comment>
<evidence type="ECO:0000256" key="2">
    <source>
        <dbReference type="SAM" id="MobiDB-lite"/>
    </source>
</evidence>
<feature type="compositionally biased region" description="Polar residues" evidence="2">
    <location>
        <begin position="165"/>
        <end position="209"/>
    </location>
</feature>
<feature type="region of interest" description="Disordered" evidence="2">
    <location>
        <begin position="157"/>
        <end position="209"/>
    </location>
</feature>
<protein>
    <recommendedName>
        <fullName evidence="5">HCP-like protein</fullName>
    </recommendedName>
</protein>
<feature type="region of interest" description="Disordered" evidence="2">
    <location>
        <begin position="1"/>
        <end position="30"/>
    </location>
</feature>
<dbReference type="OrthoDB" id="2384430at2759"/>
<dbReference type="InterPro" id="IPR011990">
    <property type="entry name" value="TPR-like_helical_dom_sf"/>
</dbReference>
<organism evidence="3 4">
    <name type="scientific">Linnemannia hyalina</name>
    <dbReference type="NCBI Taxonomy" id="64524"/>
    <lineage>
        <taxon>Eukaryota</taxon>
        <taxon>Fungi</taxon>
        <taxon>Fungi incertae sedis</taxon>
        <taxon>Mucoromycota</taxon>
        <taxon>Mortierellomycotina</taxon>
        <taxon>Mortierellomycetes</taxon>
        <taxon>Mortierellales</taxon>
        <taxon>Mortierellaceae</taxon>
        <taxon>Linnemannia</taxon>
    </lineage>
</organism>
<comment type="caution">
    <text evidence="3">The sequence shown here is derived from an EMBL/GenBank/DDBJ whole genome shotgun (WGS) entry which is preliminary data.</text>
</comment>
<keyword evidence="4" id="KW-1185">Reference proteome</keyword>
<dbReference type="Pfam" id="PF08238">
    <property type="entry name" value="Sel1"/>
    <property type="match status" value="5"/>
</dbReference>
<dbReference type="Proteomes" id="UP000707451">
    <property type="component" value="Unassembled WGS sequence"/>
</dbReference>
<gene>
    <name evidence="3" type="ORF">KI688_005838</name>
</gene>
<dbReference type="PANTHER" id="PTHR11102:SF160">
    <property type="entry name" value="ERAD-ASSOCIATED E3 UBIQUITIN-PROTEIN LIGASE COMPONENT HRD3"/>
    <property type="match status" value="1"/>
</dbReference>
<evidence type="ECO:0000256" key="1">
    <source>
        <dbReference type="ARBA" id="ARBA00038101"/>
    </source>
</evidence>
<sequence>MLQDDSQTLQAVRPITKDSTDSPHPSTPGKTVFIDVQLDHDSHKPVVLWSDVAQAFEDALHIRYNSRVVPFLKGADLNPLVPHRIAAMPEVVLDIVVRGNPVRTETASPQEKVPGTSPMSYQEQTGKTENSTNNTTSVIRRNPVYGLENAAMENYTHIDRPPTVSPSARATQSLPTTATFTSDNAPQPQLVGNNPPSRAPQETSATAGTDNLTHITFRAGEGDAKAQVSLGDMYKDGRKVHQDYQAAMDWYSKAAERGDADGQRKIGYLYNNGFGVSKDYIKAMEWYHKAADQGNAIAQCSIGVLYYAGCGVPQDFSKARDWFLKSAGQSYERAQHYIGLLYYKGDGVPQNYSQAMEWFIKAANQGYAGAQNNTGVLYHNGEGVPKDINKAIEWYKKAARQGDAKAKGRLDRLKQQGHTIE</sequence>
<feature type="compositionally biased region" description="Polar residues" evidence="2">
    <location>
        <begin position="1"/>
        <end position="10"/>
    </location>
</feature>
<dbReference type="Gene3D" id="1.25.40.10">
    <property type="entry name" value="Tetratricopeptide repeat domain"/>
    <property type="match status" value="2"/>
</dbReference>
<feature type="region of interest" description="Disordered" evidence="2">
    <location>
        <begin position="104"/>
        <end position="136"/>
    </location>
</feature>
<dbReference type="InterPro" id="IPR006597">
    <property type="entry name" value="Sel1-like"/>
</dbReference>
<name>A0A9P7Y293_9FUNG</name>
<dbReference type="SUPFAM" id="SSF81901">
    <property type="entry name" value="HCP-like"/>
    <property type="match status" value="2"/>
</dbReference>
<evidence type="ECO:0000313" key="3">
    <source>
        <dbReference type="EMBL" id="KAG9071625.1"/>
    </source>
</evidence>
<feature type="compositionally biased region" description="Polar residues" evidence="2">
    <location>
        <begin position="117"/>
        <end position="136"/>
    </location>
</feature>
<evidence type="ECO:0000313" key="4">
    <source>
        <dbReference type="Proteomes" id="UP000707451"/>
    </source>
</evidence>
<dbReference type="AlphaFoldDB" id="A0A9P7Y293"/>
<proteinExistence type="inferred from homology"/>
<dbReference type="InterPro" id="IPR050767">
    <property type="entry name" value="Sel1_AlgK"/>
</dbReference>